<dbReference type="InterPro" id="IPR027417">
    <property type="entry name" value="P-loop_NTPase"/>
</dbReference>
<dbReference type="PRINTS" id="PR00364">
    <property type="entry name" value="DISEASERSIST"/>
</dbReference>
<dbReference type="InterPro" id="IPR041664">
    <property type="entry name" value="AAA_16"/>
</dbReference>
<dbReference type="OrthoDB" id="581105at2"/>
<evidence type="ECO:0000313" key="4">
    <source>
        <dbReference type="Proteomes" id="UP000063699"/>
    </source>
</evidence>
<dbReference type="CDD" id="cd00093">
    <property type="entry name" value="HTH_XRE"/>
    <property type="match status" value="1"/>
</dbReference>
<dbReference type="InterPro" id="IPR011990">
    <property type="entry name" value="TPR-like_helical_dom_sf"/>
</dbReference>
<keyword evidence="4" id="KW-1185">Reference proteome</keyword>
<dbReference type="PROSITE" id="PS50943">
    <property type="entry name" value="HTH_CROC1"/>
    <property type="match status" value="1"/>
</dbReference>
<dbReference type="PANTHER" id="PTHR47691">
    <property type="entry name" value="REGULATOR-RELATED"/>
    <property type="match status" value="1"/>
</dbReference>
<feature type="compositionally biased region" description="Polar residues" evidence="1">
    <location>
        <begin position="810"/>
        <end position="820"/>
    </location>
</feature>
<dbReference type="AlphaFoldDB" id="A0A0N9HTX7"/>
<dbReference type="Proteomes" id="UP000063699">
    <property type="component" value="Chromosome"/>
</dbReference>
<protein>
    <recommendedName>
        <fullName evidence="2">HTH cro/C1-type domain-containing protein</fullName>
    </recommendedName>
</protein>
<dbReference type="InterPro" id="IPR003593">
    <property type="entry name" value="AAA+_ATPase"/>
</dbReference>
<dbReference type="Gene3D" id="3.40.50.300">
    <property type="entry name" value="P-loop containing nucleotide triphosphate hydrolases"/>
    <property type="match status" value="1"/>
</dbReference>
<dbReference type="SMART" id="SM00530">
    <property type="entry name" value="HTH_XRE"/>
    <property type="match status" value="1"/>
</dbReference>
<feature type="domain" description="HTH cro/C1-type" evidence="2">
    <location>
        <begin position="18"/>
        <end position="72"/>
    </location>
</feature>
<feature type="region of interest" description="Disordered" evidence="1">
    <location>
        <begin position="598"/>
        <end position="619"/>
    </location>
</feature>
<dbReference type="PANTHER" id="PTHR47691:SF3">
    <property type="entry name" value="HTH-TYPE TRANSCRIPTIONAL REGULATOR RV0890C-RELATED"/>
    <property type="match status" value="1"/>
</dbReference>
<dbReference type="GO" id="GO:0003677">
    <property type="term" value="F:DNA binding"/>
    <property type="evidence" value="ECO:0007669"/>
    <property type="project" value="InterPro"/>
</dbReference>
<proteinExistence type="predicted"/>
<feature type="region of interest" description="Disordered" evidence="1">
    <location>
        <begin position="778"/>
        <end position="820"/>
    </location>
</feature>
<dbReference type="Gene3D" id="1.10.260.40">
    <property type="entry name" value="lambda repressor-like DNA-binding domains"/>
    <property type="match status" value="1"/>
</dbReference>
<dbReference type="InterPro" id="IPR010982">
    <property type="entry name" value="Lambda_DNA-bd_dom_sf"/>
</dbReference>
<dbReference type="Pfam" id="PF13560">
    <property type="entry name" value="HTH_31"/>
    <property type="match status" value="1"/>
</dbReference>
<reference evidence="3 4" key="1">
    <citation type="submission" date="2015-07" db="EMBL/GenBank/DDBJ databases">
        <title>Genome sequencing of Kibdelosporangium phytohabitans.</title>
        <authorList>
            <person name="Qin S."/>
            <person name="Xing K."/>
        </authorList>
    </citation>
    <scope>NUCLEOTIDE SEQUENCE [LARGE SCALE GENOMIC DNA]</scope>
    <source>
        <strain evidence="3 4">KLBMP1111</strain>
    </source>
</reference>
<evidence type="ECO:0000259" key="2">
    <source>
        <dbReference type="PROSITE" id="PS50943"/>
    </source>
</evidence>
<sequence>MSGTAPGFGTDATFGGLLRELRKAKGWSLRELAAEVRYDHGYLGKLERGQKPPTPEAARACDRALNGEGRLLAMLAARPAQLPPVVSGFVGRSTELDTIRNVLRRDSPAGAPPVLLVSGPPGSGKTTLALKAAHDTAALYPDGQLYVDLRGYGPATSTPLRTDTALEEFLRALDVSHMPRSLAEKTALYRSILSHKRMLIVLDNAADLASVQPLLPASSSCATLLTSRTDLAGLTLRHAGDRITLGRMSLMESLALLRTVLGRRVDREYSAARALVDLCGRLPLAVRIAAQRAAGALPQPLTDLVNELGEEHRRLDALSLAGDESLAMRAVISWSYQKLEPEAAVVFRHLAAHRGPDLSVAAAAALVGASVRHTRPLLRTLASHHLIEPISYDRFRLHDLLRAFAASHHDQDDVSSSRADAAVRLVRWYLRSMRQASQALAPHTASGCPAFRDEALGEHETFTDDTAALAWCDAETGNLVPVIVLALEVGQADVAWQLALATRPWLDVRQQRISDALGILNAGVSAARHAHNSAAWARLEILRGNVLRVNGELDTAAHAYTTAVSTLRNSDTTHGLPEALLGVALIALEHATVASDTASVGANGQSEPLDPDSSSTELTSAREAAREALRLFLWHDDRRGAAEAMSVLADSDRVDDSTVGDPDRAHKQLTAALRMIENLDRAHPTRGNIHVRLSELLFSRGEFDAALQHVRSAVVAYRAAQDRFGVADARVREAEICQRLGNTTAMRAALSEAWQLYVEVLDVRATAIGRRLQATTPRSVQSTDVSLAEPPLKPGAGGSTGVELRRRATDSPSPSASTCP</sequence>
<name>A0A0N9HTX7_9PSEU</name>
<dbReference type="RefSeq" id="WP_054288353.1">
    <property type="nucleotide sequence ID" value="NZ_CP012752.1"/>
</dbReference>
<dbReference type="EMBL" id="CP012752">
    <property type="protein sequence ID" value="ALG06377.1"/>
    <property type="molecule type" value="Genomic_DNA"/>
</dbReference>
<dbReference type="SMART" id="SM00382">
    <property type="entry name" value="AAA"/>
    <property type="match status" value="1"/>
</dbReference>
<dbReference type="SUPFAM" id="SSF47413">
    <property type="entry name" value="lambda repressor-like DNA-binding domains"/>
    <property type="match status" value="1"/>
</dbReference>
<dbReference type="KEGG" id="kphy:AOZ06_05060"/>
<gene>
    <name evidence="3" type="ORF">AOZ06_05060</name>
</gene>
<evidence type="ECO:0000313" key="3">
    <source>
        <dbReference type="EMBL" id="ALG06377.1"/>
    </source>
</evidence>
<dbReference type="STRING" id="860235.AOZ06_05060"/>
<evidence type="ECO:0000256" key="1">
    <source>
        <dbReference type="SAM" id="MobiDB-lite"/>
    </source>
</evidence>
<dbReference type="Pfam" id="PF13191">
    <property type="entry name" value="AAA_16"/>
    <property type="match status" value="1"/>
</dbReference>
<dbReference type="SUPFAM" id="SSF52540">
    <property type="entry name" value="P-loop containing nucleoside triphosphate hydrolases"/>
    <property type="match status" value="1"/>
</dbReference>
<dbReference type="InterPro" id="IPR001387">
    <property type="entry name" value="Cro/C1-type_HTH"/>
</dbReference>
<dbReference type="GO" id="GO:0043531">
    <property type="term" value="F:ADP binding"/>
    <property type="evidence" value="ECO:0007669"/>
    <property type="project" value="InterPro"/>
</dbReference>
<dbReference type="Gene3D" id="1.25.40.10">
    <property type="entry name" value="Tetratricopeptide repeat domain"/>
    <property type="match status" value="1"/>
</dbReference>
<dbReference type="SUPFAM" id="SSF48452">
    <property type="entry name" value="TPR-like"/>
    <property type="match status" value="1"/>
</dbReference>
<accession>A0A0N9HTX7</accession>
<organism evidence="3 4">
    <name type="scientific">Kibdelosporangium phytohabitans</name>
    <dbReference type="NCBI Taxonomy" id="860235"/>
    <lineage>
        <taxon>Bacteria</taxon>
        <taxon>Bacillati</taxon>
        <taxon>Actinomycetota</taxon>
        <taxon>Actinomycetes</taxon>
        <taxon>Pseudonocardiales</taxon>
        <taxon>Pseudonocardiaceae</taxon>
        <taxon>Kibdelosporangium</taxon>
    </lineage>
</organism>